<gene>
    <name evidence="1" type="ORF">HQ47_08965</name>
</gene>
<comment type="caution">
    <text evidence="1">The sequence shown here is derived from an EMBL/GenBank/DDBJ whole genome shotgun (WGS) entry which is preliminary data.</text>
</comment>
<dbReference type="AlphaFoldDB" id="A0A0A2GHM4"/>
<evidence type="ECO:0000313" key="1">
    <source>
        <dbReference type="EMBL" id="KGN72980.1"/>
    </source>
</evidence>
<evidence type="ECO:0000313" key="2">
    <source>
        <dbReference type="Proteomes" id="UP000030103"/>
    </source>
</evidence>
<sequence length="69" mass="8049">MNLKNTYFILFPKNLITAVLLFSHQNEYSFNSIREGSFTDGRKQLTAKFAGNRFTTLQGDIEYEKTNHK</sequence>
<dbReference type="EMBL" id="JRFA01000025">
    <property type="protein sequence ID" value="KGN72980.1"/>
    <property type="molecule type" value="Genomic_DNA"/>
</dbReference>
<name>A0A0A2GHM4_9PORP</name>
<dbReference type="Proteomes" id="UP000030103">
    <property type="component" value="Unassembled WGS sequence"/>
</dbReference>
<reference evidence="1 2" key="1">
    <citation type="submission" date="2014-09" db="EMBL/GenBank/DDBJ databases">
        <title>Draft Genome Sequence of Porphyromonas macacae COT-192_OH2859.</title>
        <authorList>
            <person name="Wallis C."/>
            <person name="Deusch O."/>
            <person name="O'Flynn C."/>
            <person name="Davis I."/>
            <person name="Horsfall A."/>
            <person name="Kirkwood N."/>
            <person name="Harris S."/>
            <person name="Eisen J.A."/>
            <person name="Coil D.A."/>
            <person name="Darling A.E."/>
            <person name="Jospin G."/>
            <person name="Alexiev A."/>
        </authorList>
    </citation>
    <scope>NUCLEOTIDE SEQUENCE [LARGE SCALE GENOMIC DNA]</scope>
    <source>
        <strain evidence="2">COT-192 OH2859</strain>
    </source>
</reference>
<keyword evidence="2" id="KW-1185">Reference proteome</keyword>
<protein>
    <submittedName>
        <fullName evidence="1">Uncharacterized protein</fullName>
    </submittedName>
</protein>
<proteinExistence type="predicted"/>
<accession>A0A0A2GHM4</accession>
<organism evidence="1 2">
    <name type="scientific">Porphyromonas macacae</name>
    <dbReference type="NCBI Taxonomy" id="28115"/>
    <lineage>
        <taxon>Bacteria</taxon>
        <taxon>Pseudomonadati</taxon>
        <taxon>Bacteroidota</taxon>
        <taxon>Bacteroidia</taxon>
        <taxon>Bacteroidales</taxon>
        <taxon>Porphyromonadaceae</taxon>
        <taxon>Porphyromonas</taxon>
    </lineage>
</organism>